<organism evidence="2 3">
    <name type="scientific">Sphingomonas sanguinis</name>
    <dbReference type="NCBI Taxonomy" id="33051"/>
    <lineage>
        <taxon>Bacteria</taxon>
        <taxon>Pseudomonadati</taxon>
        <taxon>Pseudomonadota</taxon>
        <taxon>Alphaproteobacteria</taxon>
        <taxon>Sphingomonadales</taxon>
        <taxon>Sphingomonadaceae</taxon>
        <taxon>Sphingomonas</taxon>
    </lineage>
</organism>
<name>A0ABU5LLW4_9SPHN</name>
<dbReference type="RefSeq" id="WP_322538461.1">
    <property type="nucleotide sequence ID" value="NZ_JAOBTW010000002.1"/>
</dbReference>
<evidence type="ECO:0000313" key="2">
    <source>
        <dbReference type="EMBL" id="MDZ7280925.1"/>
    </source>
</evidence>
<sequence length="210" mass="23222">MASSSLEQSWSSLWMKRFSRQEPRLRFDLGGDAWDGDDHPIPRFLQAFRRAIAIADALFQNGCHAVVASVDDAANPAAPHHVPSAAAFATLRASGFRAAYTSEWQSVLYPDGSDEAYQWTLRGCRLDDDEAARDCLIWHSIAAEMPISPSAPIVAFLLDPSAGTMLHIYDDRGMDVMAHDAAALRVLHATHADWLLGHDRERISATFDMD</sequence>
<comment type="caution">
    <text evidence="2">The sequence shown here is derived from an EMBL/GenBank/DDBJ whole genome shotgun (WGS) entry which is preliminary data.</text>
</comment>
<evidence type="ECO:0000259" key="1">
    <source>
        <dbReference type="Pfam" id="PF13021"/>
    </source>
</evidence>
<dbReference type="EMBL" id="JAOBTW010000002">
    <property type="protein sequence ID" value="MDZ7280925.1"/>
    <property type="molecule type" value="Genomic_DNA"/>
</dbReference>
<feature type="domain" description="DUF3885" evidence="1">
    <location>
        <begin position="6"/>
        <end position="199"/>
    </location>
</feature>
<keyword evidence="3" id="KW-1185">Reference proteome</keyword>
<protein>
    <submittedName>
        <fullName evidence="2">DUF3885 domain-containing protein</fullName>
    </submittedName>
</protein>
<proteinExistence type="predicted"/>
<reference evidence="3" key="1">
    <citation type="submission" date="2023-07" db="EMBL/GenBank/DDBJ databases">
        <title>Whole genome sequence analysis of rice epiphytic Sphingomonas sanguinis OsEp_Plm_15B2.</title>
        <authorList>
            <person name="Sahu K.P."/>
            <person name="Asharani P."/>
            <person name="Reddy B."/>
            <person name="Kumar A."/>
        </authorList>
    </citation>
    <scope>NUCLEOTIDE SEQUENCE [LARGE SCALE GENOMIC DNA]</scope>
    <source>
        <strain evidence="3">OsEp_Plm_15B2</strain>
    </source>
</reference>
<accession>A0ABU5LLW4</accession>
<evidence type="ECO:0000313" key="3">
    <source>
        <dbReference type="Proteomes" id="UP001292182"/>
    </source>
</evidence>
<gene>
    <name evidence="2" type="ORF">N4G62_02640</name>
</gene>
<dbReference type="Proteomes" id="UP001292182">
    <property type="component" value="Unassembled WGS sequence"/>
</dbReference>
<dbReference type="Pfam" id="PF13021">
    <property type="entry name" value="DUF3885"/>
    <property type="match status" value="1"/>
</dbReference>
<dbReference type="InterPro" id="IPR024976">
    <property type="entry name" value="DUF3885"/>
</dbReference>